<dbReference type="Proteomes" id="UP001379949">
    <property type="component" value="Unassembled WGS sequence"/>
</dbReference>
<feature type="signal peptide" evidence="1">
    <location>
        <begin position="1"/>
        <end position="22"/>
    </location>
</feature>
<keyword evidence="3" id="KW-1185">Reference proteome</keyword>
<organism evidence="2 3">
    <name type="scientific">Marinomonas arenicola</name>
    <dbReference type="NCBI Taxonomy" id="569601"/>
    <lineage>
        <taxon>Bacteria</taxon>
        <taxon>Pseudomonadati</taxon>
        <taxon>Pseudomonadota</taxon>
        <taxon>Gammaproteobacteria</taxon>
        <taxon>Oceanospirillales</taxon>
        <taxon>Oceanospirillaceae</taxon>
        <taxon>Marinomonas</taxon>
    </lineage>
</organism>
<accession>A0ABU9G9J5</accession>
<proteinExistence type="predicted"/>
<feature type="chain" id="PRO_5045845644" evidence="1">
    <location>
        <begin position="23"/>
        <end position="69"/>
    </location>
</feature>
<keyword evidence="1" id="KW-0732">Signal</keyword>
<evidence type="ECO:0000313" key="2">
    <source>
        <dbReference type="EMBL" id="MEL0615151.1"/>
    </source>
</evidence>
<evidence type="ECO:0000313" key="3">
    <source>
        <dbReference type="Proteomes" id="UP001379949"/>
    </source>
</evidence>
<dbReference type="EMBL" id="JBAKAR010000373">
    <property type="protein sequence ID" value="MEL0615151.1"/>
    <property type="molecule type" value="Genomic_DNA"/>
</dbReference>
<comment type="caution">
    <text evidence="2">The sequence shown here is derived from an EMBL/GenBank/DDBJ whole genome shotgun (WGS) entry which is preliminary data.</text>
</comment>
<gene>
    <name evidence="2" type="ORF">V6242_18655</name>
</gene>
<name>A0ABU9G9J5_9GAMM</name>
<protein>
    <submittedName>
        <fullName evidence="2">Uncharacterized protein</fullName>
    </submittedName>
</protein>
<feature type="non-terminal residue" evidence="2">
    <location>
        <position position="1"/>
    </location>
</feature>
<sequence>IRHTLVAMIALLFESLACYAHAESVVSSLDNNNVAENQVVQLTLRADFNNTGKGPDLSALKKNFDVLGQ</sequence>
<reference evidence="2 3" key="1">
    <citation type="submission" date="2024-02" db="EMBL/GenBank/DDBJ databases">
        <title>Bacteria isolated from the canopy kelp, Nereocystis luetkeana.</title>
        <authorList>
            <person name="Pfister C.A."/>
            <person name="Younker I.T."/>
            <person name="Light S.H."/>
        </authorList>
    </citation>
    <scope>NUCLEOTIDE SEQUENCE [LARGE SCALE GENOMIC DNA]</scope>
    <source>
        <strain evidence="2 3">TI.4.07</strain>
    </source>
</reference>
<evidence type="ECO:0000256" key="1">
    <source>
        <dbReference type="SAM" id="SignalP"/>
    </source>
</evidence>
<feature type="non-terminal residue" evidence="2">
    <location>
        <position position="69"/>
    </location>
</feature>